<reference evidence="2" key="3">
    <citation type="submission" date="2018-07" db="EMBL/GenBank/DDBJ databases">
        <title>WGS assembly of Glycine max.</title>
        <authorList>
            <person name="Schmutz J."/>
            <person name="Cannon S."/>
            <person name="Schlueter J."/>
            <person name="Ma J."/>
            <person name="Mitros T."/>
            <person name="Nelson W."/>
            <person name="Hyten D."/>
            <person name="Song Q."/>
            <person name="Thelen J."/>
            <person name="Cheng J."/>
            <person name="Xu D."/>
            <person name="Hellsten U."/>
            <person name="May G."/>
            <person name="Yu Y."/>
            <person name="Sakurai T."/>
            <person name="Umezawa T."/>
            <person name="Bhattacharyya M."/>
            <person name="Sandhu D."/>
            <person name="Valliyodan B."/>
            <person name="Lindquist E."/>
            <person name="Peto M."/>
            <person name="Grant D."/>
            <person name="Shu S."/>
            <person name="Goodstein D."/>
            <person name="Barry K."/>
            <person name="Futrell-Griggs M."/>
            <person name="Abernathy B."/>
            <person name="Du J."/>
            <person name="Tian Z."/>
            <person name="Zhu L."/>
            <person name="Gill N."/>
            <person name="Joshi T."/>
            <person name="Libault M."/>
            <person name="Sethuraman A."/>
            <person name="Zhang X."/>
            <person name="Shinozaki K."/>
            <person name="Nguyen H."/>
            <person name="Wing R."/>
            <person name="Cregan P."/>
            <person name="Specht J."/>
            <person name="Grimwood J."/>
            <person name="Rokhsar D."/>
            <person name="Stacey G."/>
            <person name="Shoemaker R."/>
            <person name="Jackson S."/>
        </authorList>
    </citation>
    <scope>NUCLEOTIDE SEQUENCE</scope>
    <source>
        <tissue evidence="2">Callus</tissue>
    </source>
</reference>
<name>I1KPT7_SOYBN</name>
<organism evidence="3">
    <name type="scientific">Glycine max</name>
    <name type="common">Soybean</name>
    <name type="synonym">Glycine hispida</name>
    <dbReference type="NCBI Taxonomy" id="3847"/>
    <lineage>
        <taxon>Eukaryota</taxon>
        <taxon>Viridiplantae</taxon>
        <taxon>Streptophyta</taxon>
        <taxon>Embryophyta</taxon>
        <taxon>Tracheophyta</taxon>
        <taxon>Spermatophyta</taxon>
        <taxon>Magnoliopsida</taxon>
        <taxon>eudicotyledons</taxon>
        <taxon>Gunneridae</taxon>
        <taxon>Pentapetalae</taxon>
        <taxon>rosids</taxon>
        <taxon>fabids</taxon>
        <taxon>Fabales</taxon>
        <taxon>Fabaceae</taxon>
        <taxon>Papilionoideae</taxon>
        <taxon>50 kb inversion clade</taxon>
        <taxon>NPAAA clade</taxon>
        <taxon>indigoferoid/millettioid clade</taxon>
        <taxon>Phaseoleae</taxon>
        <taxon>Glycine</taxon>
        <taxon>Glycine subgen. Soja</taxon>
    </lineage>
</organism>
<dbReference type="HOGENOM" id="CLU_615948_0_0_1"/>
<evidence type="ECO:0000313" key="4">
    <source>
        <dbReference type="Proteomes" id="UP000008827"/>
    </source>
</evidence>
<evidence type="ECO:0000256" key="1">
    <source>
        <dbReference type="SAM" id="SignalP"/>
    </source>
</evidence>
<dbReference type="SUPFAM" id="SSF81383">
    <property type="entry name" value="F-box domain"/>
    <property type="match status" value="1"/>
</dbReference>
<accession>I1KPT7</accession>
<feature type="chain" id="PRO_5014577864" description="F-box domain-containing protein" evidence="1">
    <location>
        <begin position="25"/>
        <end position="477"/>
    </location>
</feature>
<dbReference type="InterPro" id="IPR044809">
    <property type="entry name" value="AUF1-like"/>
</dbReference>
<dbReference type="Gene3D" id="3.80.10.10">
    <property type="entry name" value="Ribonuclease Inhibitor"/>
    <property type="match status" value="1"/>
</dbReference>
<evidence type="ECO:0000313" key="2">
    <source>
        <dbReference type="EMBL" id="KRH41448.1"/>
    </source>
</evidence>
<sequence>MRKKTKDALLVCVCVCVECNLGIAMGTMEDLPASVLAEILSRFTDTTDVARCRVVSKSLNAASYEVRWLNLVCSMSRYLKSRSPETKHLVTPFKTVITNLVRRSGNLESVSLGVDRALGGVSFDDVEDEADDLYLTDMNFIREWLPSVSDALKSFSVSDFWVQSCWRRSEALSLISSTCRNLVKLVVRNAWLSVDGLCLMPTLTYLTLEFVRLDDEDLSRINACFPNLTQLNLIGVGGLKEPKINLLHLTTCQWSVSNAPLSLIICAPCLVDFDLRCIKPRLVVLEAPSLSNFSLSLENTDELRLKNCANIQCLQLSVECLSLGFLFSMFRHCSTVKRLTLDLVGRTEQVDVAEFGIDTLLVCFPNITYLNLGPRAWRVMENSFSRGGLEDGIGMKMIKELIAHLMVHEMGVTLAFISSVLDKSTELSDVSLLINRNVDSYVAGSLISACRSKFPRVRWRWGIWEEGIKDTWFSDGI</sequence>
<reference evidence="2 3" key="1">
    <citation type="journal article" date="2010" name="Nature">
        <title>Genome sequence of the palaeopolyploid soybean.</title>
        <authorList>
            <person name="Schmutz J."/>
            <person name="Cannon S.B."/>
            <person name="Schlueter J."/>
            <person name="Ma J."/>
            <person name="Mitros T."/>
            <person name="Nelson W."/>
            <person name="Hyten D.L."/>
            <person name="Song Q."/>
            <person name="Thelen J.J."/>
            <person name="Cheng J."/>
            <person name="Xu D."/>
            <person name="Hellsten U."/>
            <person name="May G.D."/>
            <person name="Yu Y."/>
            <person name="Sakurai T."/>
            <person name="Umezawa T."/>
            <person name="Bhattacharyya M.K."/>
            <person name="Sandhu D."/>
            <person name="Valliyodan B."/>
            <person name="Lindquist E."/>
            <person name="Peto M."/>
            <person name="Grant D."/>
            <person name="Shu S."/>
            <person name="Goodstein D."/>
            <person name="Barry K."/>
            <person name="Futrell-Griggs M."/>
            <person name="Abernathy B."/>
            <person name="Du J."/>
            <person name="Tian Z."/>
            <person name="Zhu L."/>
            <person name="Gill N."/>
            <person name="Joshi T."/>
            <person name="Libault M."/>
            <person name="Sethuraman A."/>
            <person name="Zhang X.-C."/>
            <person name="Shinozaki K."/>
            <person name="Nguyen H.T."/>
            <person name="Wing R.A."/>
            <person name="Cregan P."/>
            <person name="Specht J."/>
            <person name="Grimwood J."/>
            <person name="Rokhsar D."/>
            <person name="Stacey G."/>
            <person name="Shoemaker R.C."/>
            <person name="Jackson S.A."/>
        </authorList>
    </citation>
    <scope>NUCLEOTIDE SEQUENCE [LARGE SCALE GENOMIC DNA]</scope>
    <source>
        <strain evidence="3">cv. Williams 82</strain>
        <tissue evidence="2">Callus</tissue>
    </source>
</reference>
<dbReference type="OMA" id="CQWTVSN"/>
<dbReference type="EnsemblPlants" id="KRH41448">
    <property type="protein sequence ID" value="KRH41448"/>
    <property type="gene ID" value="GLYMA_08G030700"/>
</dbReference>
<dbReference type="GeneID" id="100795767"/>
<evidence type="ECO:0000313" key="3">
    <source>
        <dbReference type="EnsemblPlants" id="KRH41448"/>
    </source>
</evidence>
<protein>
    <recommendedName>
        <fullName evidence="5">F-box domain-containing protein</fullName>
    </recommendedName>
</protein>
<dbReference type="OrthoDB" id="2242903at2759"/>
<dbReference type="eggNOG" id="ENOG502QQ0V">
    <property type="taxonomic scope" value="Eukaryota"/>
</dbReference>
<keyword evidence="4" id="KW-1185">Reference proteome</keyword>
<dbReference type="EMBL" id="CM000841">
    <property type="protein sequence ID" value="KRH41448.1"/>
    <property type="molecule type" value="Genomic_DNA"/>
</dbReference>
<dbReference type="InterPro" id="IPR036047">
    <property type="entry name" value="F-box-like_dom_sf"/>
</dbReference>
<gene>
    <name evidence="3" type="primary">LOC100795767</name>
    <name evidence="2" type="ORF">GLYMA_08G030700</name>
</gene>
<dbReference type="Gramene" id="KRH41448">
    <property type="protein sequence ID" value="KRH41448"/>
    <property type="gene ID" value="GLYMA_08G030700"/>
</dbReference>
<dbReference type="AlphaFoldDB" id="I1KPT7"/>
<dbReference type="SUPFAM" id="SSF52047">
    <property type="entry name" value="RNI-like"/>
    <property type="match status" value="1"/>
</dbReference>
<evidence type="ECO:0008006" key="5">
    <source>
        <dbReference type="Google" id="ProtNLM"/>
    </source>
</evidence>
<dbReference type="PANTHER" id="PTHR31215">
    <property type="entry name" value="OS05G0510400 PROTEIN-RELATED"/>
    <property type="match status" value="1"/>
</dbReference>
<dbReference type="InterPro" id="IPR032675">
    <property type="entry name" value="LRR_dom_sf"/>
</dbReference>
<dbReference type="KEGG" id="gmx:100795767"/>
<dbReference type="PaxDb" id="3847-GLYMA08G03460.1"/>
<reference evidence="3" key="2">
    <citation type="submission" date="2018-02" db="UniProtKB">
        <authorList>
            <consortium name="EnsemblPlants"/>
        </authorList>
    </citation>
    <scope>IDENTIFICATION</scope>
    <source>
        <strain evidence="3">Williams 82</strain>
    </source>
</reference>
<feature type="signal peptide" evidence="1">
    <location>
        <begin position="1"/>
        <end position="24"/>
    </location>
</feature>
<keyword evidence="1" id="KW-0732">Signal</keyword>
<dbReference type="RefSeq" id="XP_003532461.2">
    <property type="nucleotide sequence ID" value="XM_003532413.5"/>
</dbReference>
<proteinExistence type="predicted"/>
<dbReference type="Proteomes" id="UP000008827">
    <property type="component" value="Chromosome 8"/>
</dbReference>